<dbReference type="PANTHER" id="PTHR43685:SF11">
    <property type="entry name" value="GLYCOSYLTRANSFERASE TAGX-RELATED"/>
    <property type="match status" value="1"/>
</dbReference>
<dbReference type="Proteomes" id="UP000292120">
    <property type="component" value="Unassembled WGS sequence"/>
</dbReference>
<keyword evidence="3" id="KW-1185">Reference proteome</keyword>
<evidence type="ECO:0000259" key="1">
    <source>
        <dbReference type="Pfam" id="PF00535"/>
    </source>
</evidence>
<dbReference type="PANTHER" id="PTHR43685">
    <property type="entry name" value="GLYCOSYLTRANSFERASE"/>
    <property type="match status" value="1"/>
</dbReference>
<evidence type="ECO:0000313" key="2">
    <source>
        <dbReference type="EMBL" id="TBO28311.1"/>
    </source>
</evidence>
<keyword evidence="2" id="KW-0808">Transferase</keyword>
<dbReference type="EMBL" id="SIXI01000007">
    <property type="protein sequence ID" value="TBO28311.1"/>
    <property type="molecule type" value="Genomic_DNA"/>
</dbReference>
<sequence length="309" mass="35113">MISIVMPAYNRQACIGSSIDSVLTQTFSDFELLVIDDGSTDGTGKIVESYSDKRIRYYRIENSGVSVARNFGINVSSGDLIFFLDSDDCWHSRYLELQLDAFHRHPSASWAATGYFSVDTKFFPLPDWDVIEEKQSFLVSDLPKFWIVDGGFLTSCVGVRRSVLASLQYHFPPGESVGEDMDLWLRLGEISSLVFTPTKLMAYRTDGHDSITKNAKVNANLLPYLIRLKARYDRGNVPQRIKVSTRLFINHQIISQGRRLLCLGRRLDAVKVMCNAPDAFLQRRGFVTLFLFLLTPKLVREFVARRKSS</sequence>
<accession>A0A4Q9H1G9</accession>
<dbReference type="InterPro" id="IPR001173">
    <property type="entry name" value="Glyco_trans_2-like"/>
</dbReference>
<dbReference type="InterPro" id="IPR029044">
    <property type="entry name" value="Nucleotide-diphossugar_trans"/>
</dbReference>
<organism evidence="2 3">
    <name type="scientific">Aquabacterium lacunae</name>
    <dbReference type="NCBI Taxonomy" id="2528630"/>
    <lineage>
        <taxon>Bacteria</taxon>
        <taxon>Pseudomonadati</taxon>
        <taxon>Pseudomonadota</taxon>
        <taxon>Betaproteobacteria</taxon>
        <taxon>Burkholderiales</taxon>
        <taxon>Aquabacterium</taxon>
    </lineage>
</organism>
<dbReference type="SUPFAM" id="SSF53448">
    <property type="entry name" value="Nucleotide-diphospho-sugar transferases"/>
    <property type="match status" value="1"/>
</dbReference>
<reference evidence="2 3" key="1">
    <citation type="submission" date="2019-02" db="EMBL/GenBank/DDBJ databases">
        <title>Aquabacterium sp. strain KMB7.</title>
        <authorList>
            <person name="Chen W.-M."/>
        </authorList>
    </citation>
    <scope>NUCLEOTIDE SEQUENCE [LARGE SCALE GENOMIC DNA]</scope>
    <source>
        <strain evidence="2 3">KMB7</strain>
    </source>
</reference>
<dbReference type="Pfam" id="PF00535">
    <property type="entry name" value="Glycos_transf_2"/>
    <property type="match status" value="1"/>
</dbReference>
<dbReference type="AlphaFoldDB" id="A0A4Q9H1G9"/>
<comment type="caution">
    <text evidence="2">The sequence shown here is derived from an EMBL/GenBank/DDBJ whole genome shotgun (WGS) entry which is preliminary data.</text>
</comment>
<gene>
    <name evidence="2" type="ORF">EYS42_15000</name>
</gene>
<evidence type="ECO:0000313" key="3">
    <source>
        <dbReference type="Proteomes" id="UP000292120"/>
    </source>
</evidence>
<name>A0A4Q9H1G9_9BURK</name>
<feature type="domain" description="Glycosyltransferase 2-like" evidence="1">
    <location>
        <begin position="3"/>
        <end position="163"/>
    </location>
</feature>
<protein>
    <submittedName>
        <fullName evidence="2">Glycosyltransferase family 2 protein</fullName>
    </submittedName>
</protein>
<dbReference type="Gene3D" id="3.90.550.10">
    <property type="entry name" value="Spore Coat Polysaccharide Biosynthesis Protein SpsA, Chain A"/>
    <property type="match status" value="1"/>
</dbReference>
<dbReference type="GO" id="GO:0016740">
    <property type="term" value="F:transferase activity"/>
    <property type="evidence" value="ECO:0007669"/>
    <property type="project" value="UniProtKB-KW"/>
</dbReference>
<dbReference type="InterPro" id="IPR050834">
    <property type="entry name" value="Glycosyltransf_2"/>
</dbReference>
<dbReference type="OrthoDB" id="9798249at2"/>
<dbReference type="CDD" id="cd00761">
    <property type="entry name" value="Glyco_tranf_GTA_type"/>
    <property type="match status" value="1"/>
</dbReference>
<proteinExistence type="predicted"/>